<evidence type="ECO:0000313" key="2">
    <source>
        <dbReference type="Proteomes" id="UP000815325"/>
    </source>
</evidence>
<gene>
    <name evidence="1" type="ORF">DUNSADRAFT_11310</name>
</gene>
<organism evidence="1 2">
    <name type="scientific">Dunaliella salina</name>
    <name type="common">Green alga</name>
    <name type="synonym">Protococcus salinus</name>
    <dbReference type="NCBI Taxonomy" id="3046"/>
    <lineage>
        <taxon>Eukaryota</taxon>
        <taxon>Viridiplantae</taxon>
        <taxon>Chlorophyta</taxon>
        <taxon>core chlorophytes</taxon>
        <taxon>Chlorophyceae</taxon>
        <taxon>CS clade</taxon>
        <taxon>Chlamydomonadales</taxon>
        <taxon>Dunaliellaceae</taxon>
        <taxon>Dunaliella</taxon>
    </lineage>
</organism>
<protein>
    <submittedName>
        <fullName evidence="1">Uncharacterized protein</fullName>
    </submittedName>
</protein>
<proteinExistence type="predicted"/>
<dbReference type="InterPro" id="IPR029063">
    <property type="entry name" value="SAM-dependent_MTases_sf"/>
</dbReference>
<reference evidence="1" key="1">
    <citation type="submission" date="2017-08" db="EMBL/GenBank/DDBJ databases">
        <authorList>
            <person name="Polle J.E."/>
            <person name="Barry K."/>
            <person name="Cushman J."/>
            <person name="Schmutz J."/>
            <person name="Tran D."/>
            <person name="Hathwaick L.T."/>
            <person name="Yim W.C."/>
            <person name="Jenkins J."/>
            <person name="Mckie-Krisberg Z.M."/>
            <person name="Prochnik S."/>
            <person name="Lindquist E."/>
            <person name="Dockter R.B."/>
            <person name="Adam C."/>
            <person name="Molina H."/>
            <person name="Bunkerborg J."/>
            <person name="Jin E."/>
            <person name="Buchheim M."/>
            <person name="Magnuson J."/>
        </authorList>
    </citation>
    <scope>NUCLEOTIDE SEQUENCE</scope>
    <source>
        <strain evidence="1">CCAP 19/18</strain>
    </source>
</reference>
<accession>A0ABQ7H4H7</accession>
<evidence type="ECO:0000313" key="1">
    <source>
        <dbReference type="EMBL" id="KAF5841751.1"/>
    </source>
</evidence>
<keyword evidence="2" id="KW-1185">Reference proteome</keyword>
<dbReference type="EMBL" id="MU069477">
    <property type="protein sequence ID" value="KAF5841751.1"/>
    <property type="molecule type" value="Genomic_DNA"/>
</dbReference>
<dbReference type="Pfam" id="PF01209">
    <property type="entry name" value="Ubie_methyltran"/>
    <property type="match status" value="1"/>
</dbReference>
<comment type="caution">
    <text evidence="1">The sequence shown here is derived from an EMBL/GenBank/DDBJ whole genome shotgun (WGS) entry which is preliminary data.</text>
</comment>
<name>A0ABQ7H4H7_DUNSA</name>
<sequence>MIGGNKQVAGLDFASDVVGLDFASDMLADAASRQRAMEAQRPTTKQPTPMHIPAALAELHRVLKPEFYAATMGYGLCNLASIPAALAELHRYSNQQLAHKSIVEGKYKSSAKVAILDFNNSQDPLVDRIQAFALENVVVPAARQYGLEAEYKYLRPSIKSFPTGPEQEALAKAVGFQDAIHYPIGFGLMGMLVATKGRS</sequence>
<dbReference type="Gene3D" id="3.40.50.150">
    <property type="entry name" value="Vaccinia Virus protein VP39"/>
    <property type="match status" value="1"/>
</dbReference>
<dbReference type="Proteomes" id="UP000815325">
    <property type="component" value="Unassembled WGS sequence"/>
</dbReference>
<dbReference type="SUPFAM" id="SSF53335">
    <property type="entry name" value="S-adenosyl-L-methionine-dependent methyltransferases"/>
    <property type="match status" value="1"/>
</dbReference>